<dbReference type="Pfam" id="PF03645">
    <property type="entry name" value="Tctex-1"/>
    <property type="match status" value="1"/>
</dbReference>
<sequence length="120" mass="13864">MEEGQVTDDLTYTHQELDEKVMTAIEAVLSNKVYQESEVQNWVNEILENIANNLYEARKPFKYMATCMITQKTEAALQTSTACNFEGGTDMAVQYQWPKDKKDQGNKTMHCFVTLFCTRF</sequence>
<proteinExistence type="predicted"/>
<evidence type="ECO:0008006" key="2">
    <source>
        <dbReference type="Google" id="ProtNLM"/>
    </source>
</evidence>
<dbReference type="InterPro" id="IPR038586">
    <property type="entry name" value="Tctex-1-like_sf"/>
</dbReference>
<evidence type="ECO:0000313" key="1">
    <source>
        <dbReference type="EMBL" id="CAE0317291.1"/>
    </source>
</evidence>
<dbReference type="GO" id="GO:0005737">
    <property type="term" value="C:cytoplasm"/>
    <property type="evidence" value="ECO:0007669"/>
    <property type="project" value="TreeGrafter"/>
</dbReference>
<dbReference type="PANTHER" id="PTHR21255:SF4">
    <property type="entry name" value="DYNEIN LIGHT CHAIN TCTEX-TYPE"/>
    <property type="match status" value="1"/>
</dbReference>
<dbReference type="PANTHER" id="PTHR21255">
    <property type="entry name" value="T-COMPLEX-ASSOCIATED-TESTIS-EXPRESSED 1/ DYNEIN LIGHT CHAIN"/>
    <property type="match status" value="1"/>
</dbReference>
<reference evidence="1" key="1">
    <citation type="submission" date="2021-01" db="EMBL/GenBank/DDBJ databases">
        <authorList>
            <person name="Corre E."/>
            <person name="Pelletier E."/>
            <person name="Niang G."/>
            <person name="Scheremetjew M."/>
            <person name="Finn R."/>
            <person name="Kale V."/>
            <person name="Holt S."/>
            <person name="Cochrane G."/>
            <person name="Meng A."/>
            <person name="Brown T."/>
            <person name="Cohen L."/>
        </authorList>
    </citation>
    <scope>NUCLEOTIDE SEQUENCE</scope>
</reference>
<dbReference type="InterPro" id="IPR005334">
    <property type="entry name" value="Tctex-1-like"/>
</dbReference>
<name>A0A7S3I947_9CILI</name>
<dbReference type="GO" id="GO:0005868">
    <property type="term" value="C:cytoplasmic dynein complex"/>
    <property type="evidence" value="ECO:0007669"/>
    <property type="project" value="TreeGrafter"/>
</dbReference>
<organism evidence="1">
    <name type="scientific">Fabrea salina</name>
    <dbReference type="NCBI Taxonomy" id="342563"/>
    <lineage>
        <taxon>Eukaryota</taxon>
        <taxon>Sar</taxon>
        <taxon>Alveolata</taxon>
        <taxon>Ciliophora</taxon>
        <taxon>Postciliodesmatophora</taxon>
        <taxon>Heterotrichea</taxon>
        <taxon>Heterotrichida</taxon>
        <taxon>Fabreidae</taxon>
        <taxon>Fabrea</taxon>
    </lineage>
</organism>
<dbReference type="AlphaFoldDB" id="A0A7S3I947"/>
<accession>A0A7S3I947</accession>
<gene>
    <name evidence="1" type="ORF">FSAL1345_LOCUS560</name>
</gene>
<dbReference type="GO" id="GO:0007018">
    <property type="term" value="P:microtubule-based movement"/>
    <property type="evidence" value="ECO:0007669"/>
    <property type="project" value="TreeGrafter"/>
</dbReference>
<dbReference type="CDD" id="cd21455">
    <property type="entry name" value="DLC-like_DYNLT1_DYNLT3"/>
    <property type="match status" value="1"/>
</dbReference>
<dbReference type="GO" id="GO:0045505">
    <property type="term" value="F:dynein intermediate chain binding"/>
    <property type="evidence" value="ECO:0007669"/>
    <property type="project" value="TreeGrafter"/>
</dbReference>
<dbReference type="Gene3D" id="3.30.1140.40">
    <property type="entry name" value="Tctex-1"/>
    <property type="match status" value="1"/>
</dbReference>
<dbReference type="EMBL" id="HBIF01000646">
    <property type="protein sequence ID" value="CAE0317291.1"/>
    <property type="molecule type" value="Transcribed_RNA"/>
</dbReference>
<protein>
    <recommendedName>
        <fullName evidence="2">Dynein light chain</fullName>
    </recommendedName>
</protein>